<dbReference type="WBParaSite" id="nRc.2.0.1.t38844-RA">
    <property type="protein sequence ID" value="nRc.2.0.1.t38844-RA"/>
    <property type="gene ID" value="nRc.2.0.1.g38844"/>
</dbReference>
<dbReference type="AlphaFoldDB" id="A0A915KJA6"/>
<protein>
    <submittedName>
        <fullName evidence="2">Uncharacterized protein</fullName>
    </submittedName>
</protein>
<evidence type="ECO:0000313" key="2">
    <source>
        <dbReference type="WBParaSite" id="nRc.2.0.1.t38844-RA"/>
    </source>
</evidence>
<proteinExistence type="predicted"/>
<dbReference type="Proteomes" id="UP000887565">
    <property type="component" value="Unplaced"/>
</dbReference>
<keyword evidence="1" id="KW-1185">Reference proteome</keyword>
<name>A0A915KJA6_ROMCU</name>
<organism evidence="1 2">
    <name type="scientific">Romanomermis culicivorax</name>
    <name type="common">Nematode worm</name>
    <dbReference type="NCBI Taxonomy" id="13658"/>
    <lineage>
        <taxon>Eukaryota</taxon>
        <taxon>Metazoa</taxon>
        <taxon>Ecdysozoa</taxon>
        <taxon>Nematoda</taxon>
        <taxon>Enoplea</taxon>
        <taxon>Dorylaimia</taxon>
        <taxon>Mermithida</taxon>
        <taxon>Mermithoidea</taxon>
        <taxon>Mermithidae</taxon>
        <taxon>Romanomermis</taxon>
    </lineage>
</organism>
<sequence length="151" mass="17818">MIHPTEANILYKTSPKSRPRSPIPLWSETFRRICTLPSKDKLLKYPEPFNEQTKEHCLQIDSVEFFERINVLKIDKEIMRRKNNDQGGEDQHAALSVKNSIEEETLEWAKMLKPTPNVVLHKSREFSIRLKFYRPYDESVDKIGFFIEPGK</sequence>
<evidence type="ECO:0000313" key="1">
    <source>
        <dbReference type="Proteomes" id="UP000887565"/>
    </source>
</evidence>
<reference evidence="2" key="1">
    <citation type="submission" date="2022-11" db="UniProtKB">
        <authorList>
            <consortium name="WormBaseParasite"/>
        </authorList>
    </citation>
    <scope>IDENTIFICATION</scope>
</reference>
<accession>A0A915KJA6</accession>